<gene>
    <name evidence="1" type="ORF">FN846DRAFT_781983</name>
</gene>
<protein>
    <submittedName>
        <fullName evidence="1">Uncharacterized protein</fullName>
    </submittedName>
</protein>
<dbReference type="OrthoDB" id="5419268at2759"/>
<feature type="non-terminal residue" evidence="1">
    <location>
        <position position="1"/>
    </location>
</feature>
<evidence type="ECO:0000313" key="2">
    <source>
        <dbReference type="Proteomes" id="UP000326924"/>
    </source>
</evidence>
<keyword evidence="2" id="KW-1185">Reference proteome</keyword>
<evidence type="ECO:0000313" key="1">
    <source>
        <dbReference type="EMBL" id="KAA8900066.1"/>
    </source>
</evidence>
<name>A0A5J5EPT5_9PEZI</name>
<dbReference type="AlphaFoldDB" id="A0A5J5EPT5"/>
<proteinExistence type="predicted"/>
<organism evidence="1 2">
    <name type="scientific">Sphaerosporella brunnea</name>
    <dbReference type="NCBI Taxonomy" id="1250544"/>
    <lineage>
        <taxon>Eukaryota</taxon>
        <taxon>Fungi</taxon>
        <taxon>Dikarya</taxon>
        <taxon>Ascomycota</taxon>
        <taxon>Pezizomycotina</taxon>
        <taxon>Pezizomycetes</taxon>
        <taxon>Pezizales</taxon>
        <taxon>Pyronemataceae</taxon>
        <taxon>Sphaerosporella</taxon>
    </lineage>
</organism>
<comment type="caution">
    <text evidence="1">The sequence shown here is derived from an EMBL/GenBank/DDBJ whole genome shotgun (WGS) entry which is preliminary data.</text>
</comment>
<dbReference type="InParanoid" id="A0A5J5EPT5"/>
<accession>A0A5J5EPT5</accession>
<dbReference type="EMBL" id="VXIS01000159">
    <property type="protein sequence ID" value="KAA8900066.1"/>
    <property type="molecule type" value="Genomic_DNA"/>
</dbReference>
<sequence length="84" mass="9715">LGQYDFNCSSVYALFWNLIRRRLPMEILADLKRFVEKIENTQAEKSVTMNANQTTTYWGMPLQQSAASGLETTTKDKRFNGTQF</sequence>
<dbReference type="Proteomes" id="UP000326924">
    <property type="component" value="Unassembled WGS sequence"/>
</dbReference>
<reference evidence="1 2" key="1">
    <citation type="submission" date="2019-09" db="EMBL/GenBank/DDBJ databases">
        <title>Draft genome of the ectomycorrhizal ascomycete Sphaerosporella brunnea.</title>
        <authorList>
            <consortium name="DOE Joint Genome Institute"/>
            <person name="Benucci G.M."/>
            <person name="Marozzi G."/>
            <person name="Antonielli L."/>
            <person name="Sanchez S."/>
            <person name="Marco P."/>
            <person name="Wang X."/>
            <person name="Falini L.B."/>
            <person name="Barry K."/>
            <person name="Haridas S."/>
            <person name="Lipzen A."/>
            <person name="Labutti K."/>
            <person name="Grigoriev I.V."/>
            <person name="Murat C."/>
            <person name="Martin F."/>
            <person name="Albertini E."/>
            <person name="Donnini D."/>
            <person name="Bonito G."/>
        </authorList>
    </citation>
    <scope>NUCLEOTIDE SEQUENCE [LARGE SCALE GENOMIC DNA]</scope>
    <source>
        <strain evidence="1 2">Sb_GMNB300</strain>
    </source>
</reference>